<keyword evidence="2" id="KW-1185">Reference proteome</keyword>
<proteinExistence type="predicted"/>
<dbReference type="Pfam" id="PF12900">
    <property type="entry name" value="Pyridox_ox_2"/>
    <property type="match status" value="1"/>
</dbReference>
<accession>A0A4Q9HFL8</accession>
<dbReference type="OrthoDB" id="9794935at2"/>
<sequence>MLGELNDRQIENLLSSQITGRIACSNDGVPYIVPINYYLDGEKILHIM</sequence>
<dbReference type="InterPro" id="IPR012349">
    <property type="entry name" value="Split_barrel_FMN-bd"/>
</dbReference>
<reference evidence="1 2" key="1">
    <citation type="submission" date="2019-02" db="EMBL/GenBank/DDBJ databases">
        <title>Pedobacter kyonggii whole genome sequence analysis.</title>
        <authorList>
            <person name="Dahal R.H."/>
        </authorList>
    </citation>
    <scope>NUCLEOTIDE SEQUENCE [LARGE SCALE GENOMIC DNA]</scope>
    <source>
        <strain evidence="1 2">K-4-11-1</strain>
    </source>
</reference>
<dbReference type="Gene3D" id="2.30.110.10">
    <property type="entry name" value="Electron Transport, Fmn-binding Protein, Chain A"/>
    <property type="match status" value="1"/>
</dbReference>
<evidence type="ECO:0000313" key="2">
    <source>
        <dbReference type="Proteomes" id="UP000291819"/>
    </source>
</evidence>
<dbReference type="AlphaFoldDB" id="A0A4Q9HFL8"/>
<dbReference type="EMBL" id="SIXF01000004">
    <property type="protein sequence ID" value="TBO43633.1"/>
    <property type="molecule type" value="Genomic_DNA"/>
</dbReference>
<dbReference type="SUPFAM" id="SSF50475">
    <property type="entry name" value="FMN-binding split barrel"/>
    <property type="match status" value="1"/>
</dbReference>
<dbReference type="RefSeq" id="WP_131029280.1">
    <property type="nucleotide sequence ID" value="NZ_SIXF01000004.1"/>
</dbReference>
<evidence type="ECO:0000313" key="1">
    <source>
        <dbReference type="EMBL" id="TBO43633.1"/>
    </source>
</evidence>
<organism evidence="1 2">
    <name type="scientific">Pedobacter kyonggii</name>
    <dbReference type="NCBI Taxonomy" id="1926871"/>
    <lineage>
        <taxon>Bacteria</taxon>
        <taxon>Pseudomonadati</taxon>
        <taxon>Bacteroidota</taxon>
        <taxon>Sphingobacteriia</taxon>
        <taxon>Sphingobacteriales</taxon>
        <taxon>Sphingobacteriaceae</taxon>
        <taxon>Pedobacter</taxon>
    </lineage>
</organism>
<dbReference type="Proteomes" id="UP000291819">
    <property type="component" value="Unassembled WGS sequence"/>
</dbReference>
<dbReference type="InterPro" id="IPR024747">
    <property type="entry name" value="Pyridox_Oxase-rel"/>
</dbReference>
<gene>
    <name evidence="1" type="ORF">EYS08_06695</name>
</gene>
<evidence type="ECO:0008006" key="3">
    <source>
        <dbReference type="Google" id="ProtNLM"/>
    </source>
</evidence>
<protein>
    <recommendedName>
        <fullName evidence="3">Pyridoxamine 5'-phosphate oxidase family protein</fullName>
    </recommendedName>
</protein>
<name>A0A4Q9HFL8_9SPHI</name>
<comment type="caution">
    <text evidence="1">The sequence shown here is derived from an EMBL/GenBank/DDBJ whole genome shotgun (WGS) entry which is preliminary data.</text>
</comment>